<dbReference type="AlphaFoldDB" id="A0A9E6XRT9"/>
<dbReference type="Pfam" id="PF22692">
    <property type="entry name" value="LlgE_F_G_D1"/>
    <property type="match status" value="1"/>
</dbReference>
<keyword evidence="6" id="KW-0282">Flagellum</keyword>
<evidence type="ECO:0000313" key="6">
    <source>
        <dbReference type="EMBL" id="UGS33693.1"/>
    </source>
</evidence>
<dbReference type="Pfam" id="PF06429">
    <property type="entry name" value="Flg_bbr_C"/>
    <property type="match status" value="1"/>
</dbReference>
<evidence type="ECO:0000256" key="1">
    <source>
        <dbReference type="ARBA" id="ARBA00009677"/>
    </source>
</evidence>
<proteinExistence type="inferred from homology"/>
<sequence length="244" mass="25155">MLEGMYTAAAGMAAQQQRLDALSNDLANVNTVGYKRVRVAFRDLVYTPSGPGGRPGVTEGSGAAASAIGRSSLAGALKQTGEPLDVAITGPGFLQVRRPDGTNALTRDGQLTVDARRRLNAGGLPLQPPVRIPNGVQEKDVAISPDGRIDAGGANVGRVNLLTVRAPDRLSPVGDSLFTTNAASGAATRAGAGTTLQQGALEQSNVDIGDAMTDMIATQRNYSLASRAIDMADQMAQMANGIKK</sequence>
<feature type="domain" description="Flagellar basal-body/hook protein C-terminal" evidence="4">
    <location>
        <begin position="197"/>
        <end position="241"/>
    </location>
</feature>
<evidence type="ECO:0000259" key="5">
    <source>
        <dbReference type="Pfam" id="PF22692"/>
    </source>
</evidence>
<dbReference type="SUPFAM" id="SSF117143">
    <property type="entry name" value="Flagellar hook protein flgE"/>
    <property type="match status" value="1"/>
</dbReference>
<dbReference type="InterPro" id="IPR020013">
    <property type="entry name" value="Flagellar_FlgE/F/G"/>
</dbReference>
<dbReference type="RefSeq" id="WP_259313388.1">
    <property type="nucleotide sequence ID" value="NZ_CP087164.1"/>
</dbReference>
<evidence type="ECO:0000259" key="3">
    <source>
        <dbReference type="Pfam" id="PF00460"/>
    </source>
</evidence>
<evidence type="ECO:0000313" key="7">
    <source>
        <dbReference type="Proteomes" id="UP001162834"/>
    </source>
</evidence>
<dbReference type="KEGG" id="sbae:DSM104329_00058"/>
<dbReference type="Pfam" id="PF00460">
    <property type="entry name" value="Flg_bb_rod"/>
    <property type="match status" value="1"/>
</dbReference>
<dbReference type="InterPro" id="IPR010930">
    <property type="entry name" value="Flg_bb/hook_C_dom"/>
</dbReference>
<dbReference type="NCBIfam" id="TIGR03506">
    <property type="entry name" value="FlgEFG_subfam"/>
    <property type="match status" value="2"/>
</dbReference>
<dbReference type="PANTHER" id="PTHR30435">
    <property type="entry name" value="FLAGELLAR PROTEIN"/>
    <property type="match status" value="1"/>
</dbReference>
<dbReference type="InterPro" id="IPR053967">
    <property type="entry name" value="LlgE_F_G-like_D1"/>
</dbReference>
<organism evidence="6 7">
    <name type="scientific">Capillimicrobium parvum</name>
    <dbReference type="NCBI Taxonomy" id="2884022"/>
    <lineage>
        <taxon>Bacteria</taxon>
        <taxon>Bacillati</taxon>
        <taxon>Actinomycetota</taxon>
        <taxon>Thermoleophilia</taxon>
        <taxon>Solirubrobacterales</taxon>
        <taxon>Capillimicrobiaceae</taxon>
        <taxon>Capillimicrobium</taxon>
    </lineage>
</organism>
<dbReference type="InterPro" id="IPR037925">
    <property type="entry name" value="FlgE/F/G-like"/>
</dbReference>
<gene>
    <name evidence="6" type="primary">flgG_1</name>
    <name evidence="6" type="ORF">DSM104329_00058</name>
</gene>
<feature type="domain" description="Flagellar basal body rod protein N-terminal" evidence="3">
    <location>
        <begin position="5"/>
        <end position="35"/>
    </location>
</feature>
<accession>A0A9E6XRT9</accession>
<dbReference type="GO" id="GO:0071978">
    <property type="term" value="P:bacterial-type flagellum-dependent swarming motility"/>
    <property type="evidence" value="ECO:0007669"/>
    <property type="project" value="TreeGrafter"/>
</dbReference>
<comment type="similarity">
    <text evidence="1 2">Belongs to the flagella basal body rod proteins family.</text>
</comment>
<reference evidence="6" key="1">
    <citation type="journal article" date="2022" name="Int. J. Syst. Evol. Microbiol.">
        <title>Pseudomonas aegrilactucae sp. nov. and Pseudomonas morbosilactucae sp. nov., pathogens causing bacterial rot of lettuce in Japan.</title>
        <authorList>
            <person name="Sawada H."/>
            <person name="Fujikawa T."/>
            <person name="Satou M."/>
        </authorList>
    </citation>
    <scope>NUCLEOTIDE SEQUENCE</scope>
    <source>
        <strain evidence="6">0166_1</strain>
    </source>
</reference>
<protein>
    <submittedName>
        <fullName evidence="6">Flagellar basal-body rod protein FlgG</fullName>
    </submittedName>
</protein>
<name>A0A9E6XRT9_9ACTN</name>
<keyword evidence="6" id="KW-0969">Cilium</keyword>
<keyword evidence="2" id="KW-0975">Bacterial flagellum</keyword>
<keyword evidence="7" id="KW-1185">Reference proteome</keyword>
<dbReference type="InterPro" id="IPR001444">
    <property type="entry name" value="Flag_bb_rod_N"/>
</dbReference>
<keyword evidence="6" id="KW-0966">Cell projection</keyword>
<comment type="subcellular location">
    <subcellularLocation>
        <location evidence="2">Bacterial flagellum basal body</location>
    </subcellularLocation>
</comment>
<dbReference type="GO" id="GO:0009425">
    <property type="term" value="C:bacterial-type flagellum basal body"/>
    <property type="evidence" value="ECO:0007669"/>
    <property type="project" value="UniProtKB-SubCell"/>
</dbReference>
<evidence type="ECO:0000259" key="4">
    <source>
        <dbReference type="Pfam" id="PF06429"/>
    </source>
</evidence>
<evidence type="ECO:0000256" key="2">
    <source>
        <dbReference type="RuleBase" id="RU362116"/>
    </source>
</evidence>
<dbReference type="Proteomes" id="UP001162834">
    <property type="component" value="Chromosome"/>
</dbReference>
<dbReference type="EMBL" id="CP087164">
    <property type="protein sequence ID" value="UGS33693.1"/>
    <property type="molecule type" value="Genomic_DNA"/>
</dbReference>
<dbReference type="PANTHER" id="PTHR30435:SF19">
    <property type="entry name" value="FLAGELLAR BASAL-BODY ROD PROTEIN FLGG"/>
    <property type="match status" value="1"/>
</dbReference>
<feature type="domain" description="Flagellar hook protein FlgE/F/G-like D1" evidence="5">
    <location>
        <begin position="87"/>
        <end position="150"/>
    </location>
</feature>